<evidence type="ECO:0000313" key="1">
    <source>
        <dbReference type="EMBL" id="KAF5323831.1"/>
    </source>
</evidence>
<organism evidence="1 2">
    <name type="scientific">Ephemerocybe angulata</name>
    <dbReference type="NCBI Taxonomy" id="980116"/>
    <lineage>
        <taxon>Eukaryota</taxon>
        <taxon>Fungi</taxon>
        <taxon>Dikarya</taxon>
        <taxon>Basidiomycota</taxon>
        <taxon>Agaricomycotina</taxon>
        <taxon>Agaricomycetes</taxon>
        <taxon>Agaricomycetidae</taxon>
        <taxon>Agaricales</taxon>
        <taxon>Agaricineae</taxon>
        <taxon>Psathyrellaceae</taxon>
        <taxon>Ephemerocybe</taxon>
    </lineage>
</organism>
<name>A0A8H5F4Z0_9AGAR</name>
<sequence length="74" mass="8421">MVVAGVSKATLVELCWYDRRLGVLLMLRVVIARSWLLVVRLAQLLICGTRRTYVAECIKVIDSLVFEEAVERTI</sequence>
<comment type="caution">
    <text evidence="1">The sequence shown here is derived from an EMBL/GenBank/DDBJ whole genome shotgun (WGS) entry which is preliminary data.</text>
</comment>
<keyword evidence="2" id="KW-1185">Reference proteome</keyword>
<evidence type="ECO:0000313" key="2">
    <source>
        <dbReference type="Proteomes" id="UP000541558"/>
    </source>
</evidence>
<dbReference type="Proteomes" id="UP000541558">
    <property type="component" value="Unassembled WGS sequence"/>
</dbReference>
<reference evidence="1 2" key="1">
    <citation type="journal article" date="2020" name="ISME J.">
        <title>Uncovering the hidden diversity of litter-decomposition mechanisms in mushroom-forming fungi.</title>
        <authorList>
            <person name="Floudas D."/>
            <person name="Bentzer J."/>
            <person name="Ahren D."/>
            <person name="Johansson T."/>
            <person name="Persson P."/>
            <person name="Tunlid A."/>
        </authorList>
    </citation>
    <scope>NUCLEOTIDE SEQUENCE [LARGE SCALE GENOMIC DNA]</scope>
    <source>
        <strain evidence="1 2">CBS 175.51</strain>
    </source>
</reference>
<accession>A0A8H5F4Z0</accession>
<protein>
    <submittedName>
        <fullName evidence="1">Uncharacterized protein</fullName>
    </submittedName>
</protein>
<dbReference type="EMBL" id="JAACJK010000165">
    <property type="protein sequence ID" value="KAF5323831.1"/>
    <property type="molecule type" value="Genomic_DNA"/>
</dbReference>
<proteinExistence type="predicted"/>
<gene>
    <name evidence="1" type="ORF">D9611_008291</name>
</gene>
<dbReference type="AlphaFoldDB" id="A0A8H5F4Z0"/>